<evidence type="ECO:0000256" key="1">
    <source>
        <dbReference type="SAM" id="MobiDB-lite"/>
    </source>
</evidence>
<feature type="region of interest" description="Disordered" evidence="1">
    <location>
        <begin position="258"/>
        <end position="317"/>
    </location>
</feature>
<dbReference type="EMBL" id="JARBHB010000003">
    <property type="protein sequence ID" value="KAJ8890518.1"/>
    <property type="molecule type" value="Genomic_DNA"/>
</dbReference>
<comment type="caution">
    <text evidence="3">The sequence shown here is derived from an EMBL/GenBank/DDBJ whole genome shotgun (WGS) entry which is preliminary data.</text>
</comment>
<reference evidence="3 4" key="1">
    <citation type="submission" date="2023-02" db="EMBL/GenBank/DDBJ databases">
        <title>LHISI_Scaffold_Assembly.</title>
        <authorList>
            <person name="Stuart O.P."/>
            <person name="Cleave R."/>
            <person name="Magrath M.J.L."/>
            <person name="Mikheyev A.S."/>
        </authorList>
    </citation>
    <scope>NUCLEOTIDE SEQUENCE [LARGE SCALE GENOMIC DNA]</scope>
    <source>
        <strain evidence="3">Daus_M_001</strain>
        <tissue evidence="3">Leg muscle</tissue>
    </source>
</reference>
<gene>
    <name evidence="3" type="ORF">PR048_010027</name>
</gene>
<sequence length="317" mass="35280">MKPSKITAVKGMKQVGYVTSAEIGEMVTLTTVIRAIGNALPPIKGTATKSGWQTEEIFLMLIKNLIRNISPSLTNRVLLLLDNDSSHISCPVLDLCKANGVILLSSPPHCSHCLQPLDVSIYGPFKKLCGTGIKACLKTNTGRIITIFHLPAIVKEAFLHSMTPANITAKFQKTGISPRKVHTFSNEYFASTFATDRPLPCGDSKILQNYEVSFYKASVENNIDSIDERFLNAHARNGQEVNEIVHQKCEEQRRPLNLNNISAPSTSGFSPEIVHPFPKASKRNENPSRRLKKRKSPIVIDTPENKTIEEEEKRYTR</sequence>
<dbReference type="PANTHER" id="PTHR19303:SF74">
    <property type="entry name" value="POGO TRANSPOSABLE ELEMENT WITH KRAB DOMAIN"/>
    <property type="match status" value="1"/>
</dbReference>
<protein>
    <recommendedName>
        <fullName evidence="2">DDE-1 domain-containing protein</fullName>
    </recommendedName>
</protein>
<organism evidence="3 4">
    <name type="scientific">Dryococelus australis</name>
    <dbReference type="NCBI Taxonomy" id="614101"/>
    <lineage>
        <taxon>Eukaryota</taxon>
        <taxon>Metazoa</taxon>
        <taxon>Ecdysozoa</taxon>
        <taxon>Arthropoda</taxon>
        <taxon>Hexapoda</taxon>
        <taxon>Insecta</taxon>
        <taxon>Pterygota</taxon>
        <taxon>Neoptera</taxon>
        <taxon>Polyneoptera</taxon>
        <taxon>Phasmatodea</taxon>
        <taxon>Verophasmatodea</taxon>
        <taxon>Anareolatae</taxon>
        <taxon>Phasmatidae</taxon>
        <taxon>Eurycanthinae</taxon>
        <taxon>Dryococelus</taxon>
    </lineage>
</organism>
<evidence type="ECO:0000313" key="3">
    <source>
        <dbReference type="EMBL" id="KAJ8890518.1"/>
    </source>
</evidence>
<dbReference type="Pfam" id="PF03184">
    <property type="entry name" value="DDE_1"/>
    <property type="match status" value="1"/>
</dbReference>
<accession>A0ABQ9I1K6</accession>
<name>A0ABQ9I1K6_9NEOP</name>
<feature type="compositionally biased region" description="Polar residues" evidence="1">
    <location>
        <begin position="258"/>
        <end position="269"/>
    </location>
</feature>
<evidence type="ECO:0000313" key="4">
    <source>
        <dbReference type="Proteomes" id="UP001159363"/>
    </source>
</evidence>
<dbReference type="InterPro" id="IPR050863">
    <property type="entry name" value="CenT-Element_Derived"/>
</dbReference>
<dbReference type="PANTHER" id="PTHR19303">
    <property type="entry name" value="TRANSPOSON"/>
    <property type="match status" value="1"/>
</dbReference>
<feature type="compositionally biased region" description="Basic and acidic residues" evidence="1">
    <location>
        <begin position="303"/>
        <end position="317"/>
    </location>
</feature>
<evidence type="ECO:0000259" key="2">
    <source>
        <dbReference type="Pfam" id="PF03184"/>
    </source>
</evidence>
<proteinExistence type="predicted"/>
<keyword evidence="4" id="KW-1185">Reference proteome</keyword>
<dbReference type="Proteomes" id="UP001159363">
    <property type="component" value="Chromosome 3"/>
</dbReference>
<feature type="domain" description="DDE-1" evidence="2">
    <location>
        <begin position="42"/>
        <end position="127"/>
    </location>
</feature>
<dbReference type="InterPro" id="IPR004875">
    <property type="entry name" value="DDE_SF_endonuclease_dom"/>
</dbReference>